<evidence type="ECO:0000256" key="2">
    <source>
        <dbReference type="SAM" id="SignalP"/>
    </source>
</evidence>
<dbReference type="InterPro" id="IPR001638">
    <property type="entry name" value="Solute-binding_3/MltF_N"/>
</dbReference>
<dbReference type="PROSITE" id="PS51257">
    <property type="entry name" value="PROKAR_LIPOPROTEIN"/>
    <property type="match status" value="1"/>
</dbReference>
<dbReference type="AlphaFoldDB" id="A0A1H2D822"/>
<dbReference type="Gene3D" id="3.40.190.10">
    <property type="entry name" value="Periplasmic binding protein-like II"/>
    <property type="match status" value="2"/>
</dbReference>
<sequence length="308" mass="32200">MTVSPRRLRWPAVLVATLVMSGCLHSAPAAVTGAEAPRDLGAEDVVSAVRADPALTALLPADIRRSGVLTVGSAVGTPPIAFHPQDGGAPRGVDIDVADAAARKLGLVVEREQVSGASLLTGLAAGRFALGTANFSVTEERKKVLDFTVYLTDGTGIVIRDDSDLTEVTGLDQLCGRTIGTGVGTTFENDLRSREHRCTDVGGQAYRISTYSDAAAHFLALREGHVDVLVSSASVLRYAAAQQPGLRFAGQLDRRDVGLATKKGSGLAEPLRAAIDQLIADGTYQRILAKWHLEEAGIEKSAVNPAAG</sequence>
<dbReference type="SMART" id="SM00062">
    <property type="entry name" value="PBPb"/>
    <property type="match status" value="1"/>
</dbReference>
<dbReference type="InterPro" id="IPR001320">
    <property type="entry name" value="Iontro_rcpt_C"/>
</dbReference>
<dbReference type="Pfam" id="PF00497">
    <property type="entry name" value="SBP_bac_3"/>
    <property type="match status" value="1"/>
</dbReference>
<feature type="signal peptide" evidence="2">
    <location>
        <begin position="1"/>
        <end position="26"/>
    </location>
</feature>
<dbReference type="GO" id="GO:0015276">
    <property type="term" value="F:ligand-gated monoatomic ion channel activity"/>
    <property type="evidence" value="ECO:0007669"/>
    <property type="project" value="InterPro"/>
</dbReference>
<feature type="chain" id="PRO_5039449648" evidence="2">
    <location>
        <begin position="27"/>
        <end position="308"/>
    </location>
</feature>
<dbReference type="PANTHER" id="PTHR35936:SF19">
    <property type="entry name" value="AMINO-ACID-BINDING PROTEIN YXEM-RELATED"/>
    <property type="match status" value="1"/>
</dbReference>
<proteinExistence type="predicted"/>
<dbReference type="GO" id="GO:0016020">
    <property type="term" value="C:membrane"/>
    <property type="evidence" value="ECO:0007669"/>
    <property type="project" value="InterPro"/>
</dbReference>
<dbReference type="STRING" id="113562.SAMN04489716_8550"/>
<keyword evidence="6" id="KW-1185">Reference proteome</keyword>
<evidence type="ECO:0000256" key="1">
    <source>
        <dbReference type="ARBA" id="ARBA00022729"/>
    </source>
</evidence>
<reference evidence="5 6" key="1">
    <citation type="submission" date="2016-10" db="EMBL/GenBank/DDBJ databases">
        <authorList>
            <person name="de Groot N.N."/>
        </authorList>
    </citation>
    <scope>NUCLEOTIDE SEQUENCE [LARGE SCALE GENOMIC DNA]</scope>
    <source>
        <strain evidence="5 6">DSM 43941</strain>
    </source>
</reference>
<dbReference type="SMART" id="SM00079">
    <property type="entry name" value="PBPe"/>
    <property type="match status" value="1"/>
</dbReference>
<organism evidence="5 6">
    <name type="scientific">Actinoplanes derwentensis</name>
    <dbReference type="NCBI Taxonomy" id="113562"/>
    <lineage>
        <taxon>Bacteria</taxon>
        <taxon>Bacillati</taxon>
        <taxon>Actinomycetota</taxon>
        <taxon>Actinomycetes</taxon>
        <taxon>Micromonosporales</taxon>
        <taxon>Micromonosporaceae</taxon>
        <taxon>Actinoplanes</taxon>
    </lineage>
</organism>
<protein>
    <submittedName>
        <fullName evidence="5">Amino acid ABC transporter substrate-binding protein, PAAT family</fullName>
    </submittedName>
</protein>
<keyword evidence="1 2" id="KW-0732">Signal</keyword>
<dbReference type="RefSeq" id="WP_231953778.1">
    <property type="nucleotide sequence ID" value="NZ_BOMJ01000090.1"/>
</dbReference>
<dbReference type="CDD" id="cd01004">
    <property type="entry name" value="PBP2_MidA_like"/>
    <property type="match status" value="1"/>
</dbReference>
<dbReference type="EMBL" id="LT629758">
    <property type="protein sequence ID" value="SDT78871.1"/>
    <property type="molecule type" value="Genomic_DNA"/>
</dbReference>
<evidence type="ECO:0000259" key="3">
    <source>
        <dbReference type="SMART" id="SM00062"/>
    </source>
</evidence>
<evidence type="ECO:0000313" key="6">
    <source>
        <dbReference type="Proteomes" id="UP000198688"/>
    </source>
</evidence>
<evidence type="ECO:0000259" key="4">
    <source>
        <dbReference type="SMART" id="SM00079"/>
    </source>
</evidence>
<dbReference type="SUPFAM" id="SSF53850">
    <property type="entry name" value="Periplasmic binding protein-like II"/>
    <property type="match status" value="1"/>
</dbReference>
<dbReference type="PANTHER" id="PTHR35936">
    <property type="entry name" value="MEMBRANE-BOUND LYTIC MUREIN TRANSGLYCOSYLASE F"/>
    <property type="match status" value="1"/>
</dbReference>
<evidence type="ECO:0000313" key="5">
    <source>
        <dbReference type="EMBL" id="SDT78871.1"/>
    </source>
</evidence>
<feature type="domain" description="Solute-binding protein family 3/N-terminal" evidence="3">
    <location>
        <begin position="68"/>
        <end position="295"/>
    </location>
</feature>
<gene>
    <name evidence="5" type="ORF">SAMN04489716_8550</name>
</gene>
<name>A0A1H2D822_9ACTN</name>
<dbReference type="Proteomes" id="UP000198688">
    <property type="component" value="Chromosome I"/>
</dbReference>
<feature type="domain" description="Ionotropic glutamate receptor C-terminal" evidence="4">
    <location>
        <begin position="68"/>
        <end position="295"/>
    </location>
</feature>
<accession>A0A1H2D822</accession>